<reference evidence="14 15" key="1">
    <citation type="submission" date="2008-03" db="EMBL/GenBank/DDBJ databases">
        <title>Sequencing of the draft genome and assembly of Burkholderia graminis C4D1M.</title>
        <authorList>
            <consortium name="US DOE Joint Genome Institute (JGI-PGF)"/>
            <person name="Copeland A."/>
            <person name="Lucas S."/>
            <person name="Lapidus A."/>
            <person name="Glavina del Rio T."/>
            <person name="Dalin E."/>
            <person name="Tice H."/>
            <person name="Bruce D."/>
            <person name="Goodwin L."/>
            <person name="Pitluck S."/>
            <person name="Larimer F."/>
            <person name="Land M.L."/>
            <person name="Hauser L."/>
            <person name="Tiedje J."/>
            <person name="Richardson P."/>
        </authorList>
    </citation>
    <scope>NUCLEOTIDE SEQUENCE [LARGE SCALE GENOMIC DNA]</scope>
    <source>
        <strain evidence="15">ATCC 700544 / DSM 17151 / LMG 18924 / NCIMB 13744 / C4D1M</strain>
    </source>
</reference>
<keyword evidence="11" id="KW-0739">Sodium transport</keyword>
<evidence type="ECO:0000256" key="3">
    <source>
        <dbReference type="ARBA" id="ARBA00022448"/>
    </source>
</evidence>
<protein>
    <submittedName>
        <fullName evidence="14">Na+/solute symporter</fullName>
    </submittedName>
</protein>
<feature type="transmembrane region" description="Helical" evidence="13">
    <location>
        <begin position="20"/>
        <end position="40"/>
    </location>
</feature>
<dbReference type="Gene3D" id="1.20.1730.10">
    <property type="entry name" value="Sodium/glucose cotransporter"/>
    <property type="match status" value="1"/>
</dbReference>
<feature type="transmembrane region" description="Helical" evidence="13">
    <location>
        <begin position="492"/>
        <end position="510"/>
    </location>
</feature>
<keyword evidence="6" id="KW-0769">Symport</keyword>
<evidence type="ECO:0000313" key="14">
    <source>
        <dbReference type="EMBL" id="EDT08311.1"/>
    </source>
</evidence>
<keyword evidence="10 13" id="KW-0472">Membrane</keyword>
<dbReference type="Proteomes" id="UP000005045">
    <property type="component" value="Unassembled WGS sequence"/>
</dbReference>
<feature type="transmembrane region" description="Helical" evidence="13">
    <location>
        <begin position="343"/>
        <end position="372"/>
    </location>
</feature>
<dbReference type="PANTHER" id="PTHR48086:SF6">
    <property type="entry name" value="CATION_ACETATE SYMPORTER ACTP"/>
    <property type="match status" value="1"/>
</dbReference>
<evidence type="ECO:0000313" key="15">
    <source>
        <dbReference type="Proteomes" id="UP000005045"/>
    </source>
</evidence>
<evidence type="ECO:0000256" key="5">
    <source>
        <dbReference type="ARBA" id="ARBA00022692"/>
    </source>
</evidence>
<comment type="caution">
    <text evidence="14">The sequence shown here is derived from an EMBL/GenBank/DDBJ whole genome shotgun (WGS) entry which is preliminary data.</text>
</comment>
<feature type="transmembrane region" description="Helical" evidence="13">
    <location>
        <begin position="90"/>
        <end position="108"/>
    </location>
</feature>
<evidence type="ECO:0000256" key="13">
    <source>
        <dbReference type="SAM" id="Phobius"/>
    </source>
</evidence>
<feature type="transmembrane region" description="Helical" evidence="13">
    <location>
        <begin position="286"/>
        <end position="310"/>
    </location>
</feature>
<feature type="transmembrane region" description="Helical" evidence="13">
    <location>
        <begin position="61"/>
        <end position="84"/>
    </location>
</feature>
<keyword evidence="7 13" id="KW-1133">Transmembrane helix</keyword>
<proteinExistence type="inferred from homology"/>
<feature type="transmembrane region" description="Helical" evidence="13">
    <location>
        <begin position="253"/>
        <end position="274"/>
    </location>
</feature>
<dbReference type="EMBL" id="ABLD01000019">
    <property type="protein sequence ID" value="EDT08311.1"/>
    <property type="molecule type" value="Genomic_DNA"/>
</dbReference>
<name>B1G6N2_PARG4</name>
<dbReference type="PANTHER" id="PTHR48086">
    <property type="entry name" value="SODIUM/PROLINE SYMPORTER-RELATED"/>
    <property type="match status" value="1"/>
</dbReference>
<keyword evidence="3" id="KW-0813">Transport</keyword>
<comment type="subcellular location">
    <subcellularLocation>
        <location evidence="1">Cell membrane</location>
        <topology evidence="1">Multi-pass membrane protein</topology>
    </subcellularLocation>
</comment>
<dbReference type="CDD" id="cd11480">
    <property type="entry name" value="SLC5sbd_u4"/>
    <property type="match status" value="1"/>
</dbReference>
<dbReference type="GO" id="GO:0015293">
    <property type="term" value="F:symporter activity"/>
    <property type="evidence" value="ECO:0007669"/>
    <property type="project" value="UniProtKB-KW"/>
</dbReference>
<dbReference type="InterPro" id="IPR018212">
    <property type="entry name" value="Na/solute_symporter_CS"/>
</dbReference>
<feature type="transmembrane region" description="Helical" evidence="13">
    <location>
        <begin position="199"/>
        <end position="218"/>
    </location>
</feature>
<evidence type="ECO:0000256" key="12">
    <source>
        <dbReference type="RuleBase" id="RU362091"/>
    </source>
</evidence>
<feature type="transmembrane region" description="Helical" evidence="13">
    <location>
        <begin position="169"/>
        <end position="192"/>
    </location>
</feature>
<feature type="transmembrane region" description="Helical" evidence="13">
    <location>
        <begin position="449"/>
        <end position="472"/>
    </location>
</feature>
<dbReference type="InterPro" id="IPR038377">
    <property type="entry name" value="Na/Glc_symporter_sf"/>
</dbReference>
<feature type="transmembrane region" description="Helical" evidence="13">
    <location>
        <begin position="393"/>
        <end position="412"/>
    </location>
</feature>
<comment type="similarity">
    <text evidence="2 12">Belongs to the sodium:solute symporter (SSF) (TC 2.A.21) family.</text>
</comment>
<keyword evidence="5 13" id="KW-0812">Transmembrane</keyword>
<keyword evidence="9" id="KW-0406">Ion transport</keyword>
<evidence type="ECO:0000256" key="8">
    <source>
        <dbReference type="ARBA" id="ARBA00023053"/>
    </source>
</evidence>
<sequence>MRSKLLAGSNMSNFMSGGGVRIAAFAAFILLSLLLTSWASRRSKGAAGFFVAGRNLTPMQNGLAISGDFMSAASFLGVTGLVALFGFDGLVYQVGFIVGWLMIMLIVAEPVRNCGKYTLSDVVALRLPSASVRGATAASSLLIALAYLLAQLVGAGALASLLLPIGTDAAVILIGVLMIAYVLFGGMVGATYVQIVKAVLVWSAAAFLLVLALAHFSFDVGAMFTKAKASSLHPDHYLIPGAYLKNPLDTVSLAFALALGTAGLPHVMTRFYTVPSAVDARHSAKIALVVMTSFAIMVCLLGFAACAIVGPQSILQSNKAGNSAITLLAVSLGGGVGSFGGEMLLACVSAIAFATILAVVSGIMISSASTIAHDIFAMLVFRNDAQDKRQVRVAKIATVTFGVVAICLALAVKSLNVAFLVGLAFVIAASANLPVILMTLYWRRFTDAGAVAAVVVGVLSSIGLVLVGPAVIGAHGLVFKTTTPLISLANPGIISIPCGFLAGWLVSLITSQRTSATSFEEQQLRMLSGYGAEEAVEH</sequence>
<keyword evidence="8" id="KW-0915">Sodium</keyword>
<keyword evidence="15" id="KW-1185">Reference proteome</keyword>
<evidence type="ECO:0000256" key="7">
    <source>
        <dbReference type="ARBA" id="ARBA00022989"/>
    </source>
</evidence>
<evidence type="ECO:0000256" key="4">
    <source>
        <dbReference type="ARBA" id="ARBA00022475"/>
    </source>
</evidence>
<evidence type="ECO:0000256" key="1">
    <source>
        <dbReference type="ARBA" id="ARBA00004651"/>
    </source>
</evidence>
<evidence type="ECO:0000256" key="10">
    <source>
        <dbReference type="ARBA" id="ARBA00023136"/>
    </source>
</evidence>
<gene>
    <name evidence="14" type="ORF">BgramDRAFT_4993</name>
</gene>
<feature type="transmembrane region" description="Helical" evidence="13">
    <location>
        <begin position="418"/>
        <end position="442"/>
    </location>
</feature>
<dbReference type="PROSITE" id="PS00457">
    <property type="entry name" value="NA_SOLUT_SYMP_2"/>
    <property type="match status" value="1"/>
</dbReference>
<dbReference type="InterPro" id="IPR050277">
    <property type="entry name" value="Sodium:Solute_Symporter"/>
</dbReference>
<evidence type="ECO:0000256" key="11">
    <source>
        <dbReference type="ARBA" id="ARBA00023201"/>
    </source>
</evidence>
<feature type="transmembrane region" description="Helical" evidence="13">
    <location>
        <begin position="141"/>
        <end position="163"/>
    </location>
</feature>
<evidence type="ECO:0000256" key="6">
    <source>
        <dbReference type="ARBA" id="ARBA00022847"/>
    </source>
</evidence>
<dbReference type="GO" id="GO:0015123">
    <property type="term" value="F:acetate transmembrane transporter activity"/>
    <property type="evidence" value="ECO:0007669"/>
    <property type="project" value="TreeGrafter"/>
</dbReference>
<dbReference type="GO" id="GO:0006847">
    <property type="term" value="P:plasma membrane acetate transport"/>
    <property type="evidence" value="ECO:0007669"/>
    <property type="project" value="TreeGrafter"/>
</dbReference>
<dbReference type="AlphaFoldDB" id="B1G6N2"/>
<evidence type="ECO:0000256" key="9">
    <source>
        <dbReference type="ARBA" id="ARBA00023065"/>
    </source>
</evidence>
<organism evidence="14 15">
    <name type="scientific">Paraburkholderia graminis (strain ATCC 700544 / DSM 17151 / LMG 18924 / NCIMB 13744 / C4D1M)</name>
    <dbReference type="NCBI Taxonomy" id="396598"/>
    <lineage>
        <taxon>Bacteria</taxon>
        <taxon>Pseudomonadati</taxon>
        <taxon>Pseudomonadota</taxon>
        <taxon>Betaproteobacteria</taxon>
        <taxon>Burkholderiales</taxon>
        <taxon>Burkholderiaceae</taxon>
        <taxon>Paraburkholderia</taxon>
    </lineage>
</organism>
<accession>B1G6N2</accession>
<dbReference type="PROSITE" id="PS50283">
    <property type="entry name" value="NA_SOLUT_SYMP_3"/>
    <property type="match status" value="1"/>
</dbReference>
<dbReference type="GO" id="GO:0006814">
    <property type="term" value="P:sodium ion transport"/>
    <property type="evidence" value="ECO:0007669"/>
    <property type="project" value="UniProtKB-KW"/>
</dbReference>
<dbReference type="Pfam" id="PF00474">
    <property type="entry name" value="SSF"/>
    <property type="match status" value="1"/>
</dbReference>
<dbReference type="InterPro" id="IPR001734">
    <property type="entry name" value="Na/solute_symporter"/>
</dbReference>
<keyword evidence="4" id="KW-1003">Cell membrane</keyword>
<evidence type="ECO:0000256" key="2">
    <source>
        <dbReference type="ARBA" id="ARBA00006434"/>
    </source>
</evidence>
<dbReference type="GO" id="GO:0005886">
    <property type="term" value="C:plasma membrane"/>
    <property type="evidence" value="ECO:0007669"/>
    <property type="project" value="UniProtKB-SubCell"/>
</dbReference>